<organism evidence="2 3">
    <name type="scientific">Salinibacillus xinjiangensis</name>
    <dbReference type="NCBI Taxonomy" id="1229268"/>
    <lineage>
        <taxon>Bacteria</taxon>
        <taxon>Bacillati</taxon>
        <taxon>Bacillota</taxon>
        <taxon>Bacilli</taxon>
        <taxon>Bacillales</taxon>
        <taxon>Bacillaceae</taxon>
        <taxon>Salinibacillus</taxon>
    </lineage>
</organism>
<feature type="domain" description="Serine aminopeptidase S33" evidence="1">
    <location>
        <begin position="33"/>
        <end position="251"/>
    </location>
</feature>
<evidence type="ECO:0000259" key="1">
    <source>
        <dbReference type="Pfam" id="PF12146"/>
    </source>
</evidence>
<name>A0A6G1X5L7_9BACI</name>
<dbReference type="InterPro" id="IPR022742">
    <property type="entry name" value="Hydrolase_4"/>
</dbReference>
<dbReference type="GO" id="GO:0016787">
    <property type="term" value="F:hydrolase activity"/>
    <property type="evidence" value="ECO:0007669"/>
    <property type="project" value="UniProtKB-KW"/>
</dbReference>
<dbReference type="PANTHER" id="PTHR11614">
    <property type="entry name" value="PHOSPHOLIPASE-RELATED"/>
    <property type="match status" value="1"/>
</dbReference>
<dbReference type="InterPro" id="IPR051044">
    <property type="entry name" value="MAG_DAG_Lipase"/>
</dbReference>
<evidence type="ECO:0000313" key="3">
    <source>
        <dbReference type="Proteomes" id="UP000480185"/>
    </source>
</evidence>
<dbReference type="AlphaFoldDB" id="A0A6G1X5L7"/>
<dbReference type="Pfam" id="PF12146">
    <property type="entry name" value="Hydrolase_4"/>
    <property type="match status" value="1"/>
</dbReference>
<evidence type="ECO:0000313" key="2">
    <source>
        <dbReference type="EMBL" id="MRG86291.1"/>
    </source>
</evidence>
<dbReference type="Gene3D" id="3.40.50.1820">
    <property type="entry name" value="alpha/beta hydrolase"/>
    <property type="match status" value="1"/>
</dbReference>
<keyword evidence="2" id="KW-0378">Hydrolase</keyword>
<dbReference type="SUPFAM" id="SSF53474">
    <property type="entry name" value="alpha/beta-Hydrolases"/>
    <property type="match status" value="1"/>
</dbReference>
<dbReference type="EMBL" id="WJNH01000004">
    <property type="protein sequence ID" value="MRG86291.1"/>
    <property type="molecule type" value="Genomic_DNA"/>
</dbReference>
<gene>
    <name evidence="2" type="ORF">GH754_08115</name>
</gene>
<sequence length="275" mass="31355">MSFKGQYKDVLSSFSIQHKCSPYFGTWNCRGSQVFTTAAEYIADENLAHVYTPDLRGHGDYAARRGDIDYLGQHDDDLMELIDKIKSTHGDTKLIMGGHSAGGGTSLRMLTHKYDQYISGYLLLAPFVHFMAPIMKKSKGETESNNKAHMGTMIKLMIFNGFWMKKWNHQTVLSVNHIESDNPSKLNFLSYRLFMSRLPRNYKKSLRSIKKPTLVLVGDKDEEFEHTAYEPLFSKHTQGARVKTIDNATHDGLLSNADSFEAIKEWIADMKEKDI</sequence>
<proteinExistence type="predicted"/>
<keyword evidence="3" id="KW-1185">Reference proteome</keyword>
<dbReference type="Proteomes" id="UP000480185">
    <property type="component" value="Unassembled WGS sequence"/>
</dbReference>
<reference evidence="2 3" key="1">
    <citation type="submission" date="2019-11" db="EMBL/GenBank/DDBJ databases">
        <authorList>
            <person name="Li J."/>
        </authorList>
    </citation>
    <scope>NUCLEOTIDE SEQUENCE [LARGE SCALE GENOMIC DNA]</scope>
    <source>
        <strain evidence="2 3">J4</strain>
    </source>
</reference>
<dbReference type="InterPro" id="IPR029058">
    <property type="entry name" value="AB_hydrolase_fold"/>
</dbReference>
<comment type="caution">
    <text evidence="2">The sequence shown here is derived from an EMBL/GenBank/DDBJ whole genome shotgun (WGS) entry which is preliminary data.</text>
</comment>
<accession>A0A6G1X5L7</accession>
<protein>
    <submittedName>
        <fullName evidence="2">Alpha/beta fold hydrolase</fullName>
    </submittedName>
</protein>